<comment type="caution">
    <text evidence="2">The sequence shown here is derived from an EMBL/GenBank/DDBJ whole genome shotgun (WGS) entry which is preliminary data.</text>
</comment>
<proteinExistence type="predicted"/>
<gene>
    <name evidence="2" type="ORF">KIL84_015763</name>
</gene>
<feature type="region of interest" description="Disordered" evidence="1">
    <location>
        <begin position="108"/>
        <end position="252"/>
    </location>
</feature>
<dbReference type="EMBL" id="JAHDVG010000487">
    <property type="protein sequence ID" value="KAH1166591.1"/>
    <property type="molecule type" value="Genomic_DNA"/>
</dbReference>
<evidence type="ECO:0000256" key="1">
    <source>
        <dbReference type="SAM" id="MobiDB-lite"/>
    </source>
</evidence>
<name>A0A9D4AS76_9SAUR</name>
<evidence type="ECO:0000313" key="2">
    <source>
        <dbReference type="EMBL" id="KAH1166591.1"/>
    </source>
</evidence>
<keyword evidence="3" id="KW-1185">Reference proteome</keyword>
<evidence type="ECO:0000313" key="3">
    <source>
        <dbReference type="Proteomes" id="UP000827986"/>
    </source>
</evidence>
<feature type="compositionally biased region" description="Basic and acidic residues" evidence="1">
    <location>
        <begin position="143"/>
        <end position="174"/>
    </location>
</feature>
<feature type="compositionally biased region" description="Basic and acidic residues" evidence="1">
    <location>
        <begin position="199"/>
        <end position="252"/>
    </location>
</feature>
<accession>A0A9D4AS76</accession>
<sequence length="252" mass="28069">MSSPADTPHQLLGRIRCLAECVGCFGRARPLPAALCYVPRRVCYKLCRDPAAAAGSGRSLLSVSESPARGSKKVAIELRKGTCVRATGEEYCNSQGLWVKLSQVPAGAGHMGATGPHGERHRAGQTPGETGGDGHRERRAQRDRHGERQVETEMDRQAETDIGRDGHRWTDTGRDRRRRTPGETGTERHRAGQTPGETGGDRHRERRAQMDRLGERQADTELDRHRERQAETDIGRDGHRWTDTGRDRRTRT</sequence>
<dbReference type="Proteomes" id="UP000827986">
    <property type="component" value="Unassembled WGS sequence"/>
</dbReference>
<dbReference type="AlphaFoldDB" id="A0A9D4AS76"/>
<organism evidence="2 3">
    <name type="scientific">Mauremys mutica</name>
    <name type="common">yellowpond turtle</name>
    <dbReference type="NCBI Taxonomy" id="74926"/>
    <lineage>
        <taxon>Eukaryota</taxon>
        <taxon>Metazoa</taxon>
        <taxon>Chordata</taxon>
        <taxon>Craniata</taxon>
        <taxon>Vertebrata</taxon>
        <taxon>Euteleostomi</taxon>
        <taxon>Archelosauria</taxon>
        <taxon>Testudinata</taxon>
        <taxon>Testudines</taxon>
        <taxon>Cryptodira</taxon>
        <taxon>Durocryptodira</taxon>
        <taxon>Testudinoidea</taxon>
        <taxon>Geoemydidae</taxon>
        <taxon>Geoemydinae</taxon>
        <taxon>Mauremys</taxon>
    </lineage>
</organism>
<reference evidence="2" key="1">
    <citation type="submission" date="2021-09" db="EMBL/GenBank/DDBJ databases">
        <title>The genome of Mauremys mutica provides insights into the evolution of semi-aquatic lifestyle.</title>
        <authorList>
            <person name="Gong S."/>
            <person name="Gao Y."/>
        </authorList>
    </citation>
    <scope>NUCLEOTIDE SEQUENCE</scope>
    <source>
        <strain evidence="2">MM-2020</strain>
        <tissue evidence="2">Muscle</tissue>
    </source>
</reference>
<protein>
    <submittedName>
        <fullName evidence="2">Uncharacterized protein</fullName>
    </submittedName>
</protein>